<dbReference type="AlphaFoldDB" id="A0A399DRG9"/>
<evidence type="ECO:0000313" key="1">
    <source>
        <dbReference type="EMBL" id="RIH74319.1"/>
    </source>
</evidence>
<dbReference type="OrthoDB" id="34514at2"/>
<proteinExistence type="predicted"/>
<dbReference type="EMBL" id="QXDL01000424">
    <property type="protein sequence ID" value="RIH74319.1"/>
    <property type="molecule type" value="Genomic_DNA"/>
</dbReference>
<organism evidence="1 2">
    <name type="scientific">Calidithermus terrae</name>
    <dbReference type="NCBI Taxonomy" id="1408545"/>
    <lineage>
        <taxon>Bacteria</taxon>
        <taxon>Thermotogati</taxon>
        <taxon>Deinococcota</taxon>
        <taxon>Deinococci</taxon>
        <taxon>Thermales</taxon>
        <taxon>Thermaceae</taxon>
        <taxon>Calidithermus</taxon>
    </lineage>
</organism>
<reference evidence="1 2" key="1">
    <citation type="submission" date="2018-08" db="EMBL/GenBank/DDBJ databases">
        <title>Meiothermus terrae DSM 26712 genome sequencing project.</title>
        <authorList>
            <person name="Da Costa M.S."/>
            <person name="Albuquerque L."/>
            <person name="Raposo P."/>
            <person name="Froufe H.J.C."/>
            <person name="Barroso C.S."/>
            <person name="Egas C."/>
        </authorList>
    </citation>
    <scope>NUCLEOTIDE SEQUENCE [LARGE SCALE GENOMIC DNA]</scope>
    <source>
        <strain evidence="1 2">DSM 26712</strain>
    </source>
</reference>
<dbReference type="RefSeq" id="WP_119316881.1">
    <property type="nucleotide sequence ID" value="NZ_QXDL01000424.1"/>
</dbReference>
<accession>A0A399DRG9</accession>
<name>A0A399DRG9_9DEIN</name>
<comment type="caution">
    <text evidence="1">The sequence shown here is derived from an EMBL/GenBank/DDBJ whole genome shotgun (WGS) entry which is preliminary data.</text>
</comment>
<keyword evidence="2" id="KW-1185">Reference proteome</keyword>
<protein>
    <submittedName>
        <fullName evidence="1">Uncharacterized protein</fullName>
    </submittedName>
</protein>
<sequence length="93" mass="10830">MKPSGRPPHILRLYTPRPLEQLEPETLADREHVHAVWREIAPLVRAADPQRYRSVCQALDLPDLPPKVLAQYVLRESRLALANPKRHRQRMAQ</sequence>
<evidence type="ECO:0000313" key="2">
    <source>
        <dbReference type="Proteomes" id="UP000265715"/>
    </source>
</evidence>
<gene>
    <name evidence="1" type="ORF">Mterra_04090</name>
</gene>
<dbReference type="Proteomes" id="UP000265715">
    <property type="component" value="Unassembled WGS sequence"/>
</dbReference>